<feature type="transmembrane region" description="Helical" evidence="1">
    <location>
        <begin position="207"/>
        <end position="228"/>
    </location>
</feature>
<evidence type="ECO:0000313" key="2">
    <source>
        <dbReference type="EMBL" id="AZA18079.1"/>
    </source>
</evidence>
<gene>
    <name evidence="3" type="ORF">DF198_04760</name>
    <name evidence="2" type="ORF">DQL92_04750</name>
</gene>
<feature type="transmembrane region" description="Helical" evidence="1">
    <location>
        <begin position="148"/>
        <end position="171"/>
    </location>
</feature>
<sequence length="515" mass="59510">MKALMSYTSSVLEWLGRYVGLLVFGILFVTALLIRTTMMTGYFEWAEISSVPWYVYISGGGIILLLTLLWRKILKELTTKQIFIFFSVCFMIFGLLLIFLTSFAGRDDAGTVFKGAVQFNADNFSLIKPGAYFYRYPHQLGLLSFERLVLYLIPLPVISVFYVLNLGMVIGMNYTTWKITDELFTKPLVSRLAVIVSFGFLPLVFNIMFAYGLMYGLFFSSFAILFFLRYLKCGKARNAILSVVMLSLAYWVRSNNIILIIALSGILILMTLREKRYRYLLLVLALFAFPMSLHKATTSYYEITTHQKIPGTPQIAWLAMGLQDKPDSKRMPGWYTGYVRDIYAKKKGNIEKIEKSANHLFDRRVQYLLAHPDEASWFFKTKFISSWIEGSFQSIWNGPSKDKFQPLWNRFATSIYHDGTLHLFFVTYMQGYLLVLYLGGAFYYAFTYKRMGDGATLGLYAFLYLFGGILFHLISETKSQYTLPYIYLQIPMIAAGYNHMTQMLSRYLKNMQKSF</sequence>
<organism evidence="2">
    <name type="scientific">Streptococcus thermophilus</name>
    <dbReference type="NCBI Taxonomy" id="1308"/>
    <lineage>
        <taxon>Bacteria</taxon>
        <taxon>Bacillati</taxon>
        <taxon>Bacillota</taxon>
        <taxon>Bacilli</taxon>
        <taxon>Lactobacillales</taxon>
        <taxon>Streptococcaceae</taxon>
        <taxon>Streptococcus</taxon>
    </lineage>
</organism>
<feature type="transmembrane region" description="Helical" evidence="1">
    <location>
        <begin position="423"/>
        <end position="445"/>
    </location>
</feature>
<feature type="transmembrane region" description="Helical" evidence="1">
    <location>
        <begin position="82"/>
        <end position="104"/>
    </location>
</feature>
<feature type="transmembrane region" description="Helical" evidence="1">
    <location>
        <begin position="457"/>
        <end position="474"/>
    </location>
</feature>
<keyword evidence="1" id="KW-0812">Transmembrane</keyword>
<feature type="transmembrane region" description="Helical" evidence="1">
    <location>
        <begin position="257"/>
        <end position="272"/>
    </location>
</feature>
<feature type="transmembrane region" description="Helical" evidence="1">
    <location>
        <begin position="12"/>
        <end position="33"/>
    </location>
</feature>
<dbReference type="RefSeq" id="WP_179971326.1">
    <property type="nucleotide sequence ID" value="NZ_CP046134.1"/>
</dbReference>
<dbReference type="EMBL" id="CP031021">
    <property type="protein sequence ID" value="AZA18079.1"/>
    <property type="molecule type" value="Genomic_DNA"/>
</dbReference>
<evidence type="ECO:0000313" key="3">
    <source>
        <dbReference type="EMBL" id="AZA23432.1"/>
    </source>
</evidence>
<dbReference type="EMBL" id="CP029252">
    <property type="protein sequence ID" value="AZA23432.1"/>
    <property type="molecule type" value="Genomic_DNA"/>
</dbReference>
<feature type="transmembrane region" description="Helical" evidence="1">
    <location>
        <begin position="53"/>
        <end position="70"/>
    </location>
</feature>
<keyword evidence="1" id="KW-1133">Transmembrane helix</keyword>
<feature type="transmembrane region" description="Helical" evidence="1">
    <location>
        <begin position="279"/>
        <end position="297"/>
    </location>
</feature>
<feature type="transmembrane region" description="Helical" evidence="1">
    <location>
        <begin position="486"/>
        <end position="505"/>
    </location>
</feature>
<dbReference type="AlphaFoldDB" id="A0A3G6JJ25"/>
<proteinExistence type="predicted"/>
<accession>A0A3G6JJ25</accession>
<reference evidence="2" key="1">
    <citation type="submission" date="2018-07" db="EMBL/GenBank/DDBJ databases">
        <authorList>
            <person name="Somerville V."/>
        </authorList>
    </citation>
    <scope>NUCLEOTIDE SEQUENCE</scope>
    <source>
        <strain evidence="3">NWC_1_1</strain>
        <strain evidence="2">NWC_2_1</strain>
    </source>
</reference>
<protein>
    <recommendedName>
        <fullName evidence="4">Glycosyltransferase RgtA/B/C/D-like domain-containing protein</fullName>
    </recommendedName>
</protein>
<evidence type="ECO:0008006" key="4">
    <source>
        <dbReference type="Google" id="ProtNLM"/>
    </source>
</evidence>
<keyword evidence="1" id="KW-0472">Membrane</keyword>
<evidence type="ECO:0000256" key="1">
    <source>
        <dbReference type="SAM" id="Phobius"/>
    </source>
</evidence>
<name>A0A3G6JJ25_STRTR</name>
<feature type="transmembrane region" description="Helical" evidence="1">
    <location>
        <begin position="183"/>
        <end position="201"/>
    </location>
</feature>